<dbReference type="Proteomes" id="UP000663870">
    <property type="component" value="Unassembled WGS sequence"/>
</dbReference>
<name>A0A815ABT8_9BILA</name>
<evidence type="ECO:0000313" key="2">
    <source>
        <dbReference type="EMBL" id="CAF1253537.1"/>
    </source>
</evidence>
<organism evidence="2 3">
    <name type="scientific">Rotaria sordida</name>
    <dbReference type="NCBI Taxonomy" id="392033"/>
    <lineage>
        <taxon>Eukaryota</taxon>
        <taxon>Metazoa</taxon>
        <taxon>Spiralia</taxon>
        <taxon>Gnathifera</taxon>
        <taxon>Rotifera</taxon>
        <taxon>Eurotatoria</taxon>
        <taxon>Bdelloidea</taxon>
        <taxon>Philodinida</taxon>
        <taxon>Philodinidae</taxon>
        <taxon>Rotaria</taxon>
    </lineage>
</organism>
<dbReference type="EMBL" id="CAJNOL010000971">
    <property type="protein sequence ID" value="CAF1253537.1"/>
    <property type="molecule type" value="Genomic_DNA"/>
</dbReference>
<comment type="caution">
    <text evidence="2">The sequence shown here is derived from an EMBL/GenBank/DDBJ whole genome shotgun (WGS) entry which is preliminary data.</text>
</comment>
<dbReference type="EMBL" id="CAJNOH010000542">
    <property type="protein sequence ID" value="CAF1070468.1"/>
    <property type="molecule type" value="Genomic_DNA"/>
</dbReference>
<sequence length="215" mass="24658">MDHLSPSLSILFENGYVINISHKQIDRICEFVINCQSKLLIKKFENTNDYNINQGFRIHSWSIESLKLLLSSSTSLLICINDDKQNKLAGYLLLTSIDRRIHHMNPEVDQFILDENVITNERWEQLVSSPYVRYIEQTGVDIEYHRQNIGKSPSGLIDTFDITQLSRLTVKQQIMATNGAGIRRYGEKLLKALESNAGIVAERGLEVFGFQHLSF</sequence>
<keyword evidence="3" id="KW-1185">Reference proteome</keyword>
<protein>
    <submittedName>
        <fullName evidence="2">Uncharacterized protein</fullName>
    </submittedName>
</protein>
<dbReference type="AlphaFoldDB" id="A0A815ABT8"/>
<proteinExistence type="predicted"/>
<evidence type="ECO:0000313" key="3">
    <source>
        <dbReference type="Proteomes" id="UP000663870"/>
    </source>
</evidence>
<evidence type="ECO:0000313" key="1">
    <source>
        <dbReference type="EMBL" id="CAF1070468.1"/>
    </source>
</evidence>
<reference evidence="2" key="1">
    <citation type="submission" date="2021-02" db="EMBL/GenBank/DDBJ databases">
        <authorList>
            <person name="Nowell W R."/>
        </authorList>
    </citation>
    <scope>NUCLEOTIDE SEQUENCE</scope>
</reference>
<accession>A0A815ABT8</accession>
<gene>
    <name evidence="2" type="ORF">JXQ802_LOCUS27108</name>
    <name evidence="1" type="ORF">PYM288_LOCUS18132</name>
</gene>
<dbReference type="Proteomes" id="UP000663854">
    <property type="component" value="Unassembled WGS sequence"/>
</dbReference>